<organism evidence="1 2">
    <name type="scientific">Jaapia argillacea MUCL 33604</name>
    <dbReference type="NCBI Taxonomy" id="933084"/>
    <lineage>
        <taxon>Eukaryota</taxon>
        <taxon>Fungi</taxon>
        <taxon>Dikarya</taxon>
        <taxon>Basidiomycota</taxon>
        <taxon>Agaricomycotina</taxon>
        <taxon>Agaricomycetes</taxon>
        <taxon>Agaricomycetidae</taxon>
        <taxon>Jaapiales</taxon>
        <taxon>Jaapiaceae</taxon>
        <taxon>Jaapia</taxon>
    </lineage>
</organism>
<evidence type="ECO:0000313" key="1">
    <source>
        <dbReference type="EMBL" id="KDQ49934.1"/>
    </source>
</evidence>
<gene>
    <name evidence="1" type="ORF">JAAARDRAFT_142645</name>
</gene>
<keyword evidence="2" id="KW-1185">Reference proteome</keyword>
<dbReference type="AlphaFoldDB" id="A0A067P5C3"/>
<dbReference type="STRING" id="933084.A0A067P5C3"/>
<sequence>MADLQHELNLSICKTCAVQYAQTSLRSYKLGDELEGDGCPICLDPRQYVPATGQSWTSWATLELDHTTKLVPEPDDERIIRIVTEPPIGIGQTPFVICTSSGILIWDCGSYLSQDTVDSILALTSPSKPLLGIAISHPHFFGASVMWAKNLGCKVFMCELDREWFMRKEDSEAVDVVEFWKGERKNFGEALTVIRCGGHFPGSCVLHWNRSLESLPTSITSLTKKGVVFCSDTFMVAPDRKTLSFMWSYPNQIPLPPKDVQTIWNSLRPFQFDDIYGAWPGRLCLNEGRERLLDAARYFVKMEGWEEGQFVFDD</sequence>
<dbReference type="Proteomes" id="UP000027265">
    <property type="component" value="Unassembled WGS sequence"/>
</dbReference>
<protein>
    <recommendedName>
        <fullName evidence="3">Metallo-beta-lactamase domain-containing protein</fullName>
    </recommendedName>
</protein>
<evidence type="ECO:0008006" key="3">
    <source>
        <dbReference type="Google" id="ProtNLM"/>
    </source>
</evidence>
<reference evidence="2" key="1">
    <citation type="journal article" date="2014" name="Proc. Natl. Acad. Sci. U.S.A.">
        <title>Extensive sampling of basidiomycete genomes demonstrates inadequacy of the white-rot/brown-rot paradigm for wood decay fungi.</title>
        <authorList>
            <person name="Riley R."/>
            <person name="Salamov A.A."/>
            <person name="Brown D.W."/>
            <person name="Nagy L.G."/>
            <person name="Floudas D."/>
            <person name="Held B.W."/>
            <person name="Levasseur A."/>
            <person name="Lombard V."/>
            <person name="Morin E."/>
            <person name="Otillar R."/>
            <person name="Lindquist E.A."/>
            <person name="Sun H."/>
            <person name="LaButti K.M."/>
            <person name="Schmutz J."/>
            <person name="Jabbour D."/>
            <person name="Luo H."/>
            <person name="Baker S.E."/>
            <person name="Pisabarro A.G."/>
            <person name="Walton J.D."/>
            <person name="Blanchette R.A."/>
            <person name="Henrissat B."/>
            <person name="Martin F."/>
            <person name="Cullen D."/>
            <person name="Hibbett D.S."/>
            <person name="Grigoriev I.V."/>
        </authorList>
    </citation>
    <scope>NUCLEOTIDE SEQUENCE [LARGE SCALE GENOMIC DNA]</scope>
    <source>
        <strain evidence="2">MUCL 33604</strain>
    </source>
</reference>
<proteinExistence type="predicted"/>
<dbReference type="PANTHER" id="PTHR36839">
    <property type="entry name" value="METALLO-BETA-LACTAMASE FAMILY PROTEIN (AFU_ORTHOLOGUE AFUA_5G12770)"/>
    <property type="match status" value="1"/>
</dbReference>
<accession>A0A067P5C3</accession>
<dbReference type="InParanoid" id="A0A067P5C3"/>
<dbReference type="PANTHER" id="PTHR36839:SF1">
    <property type="entry name" value="METALLO-BETA-LACTAMASE FAMILY PROTEIN (AFU_ORTHOLOGUE AFUA_5G12770)"/>
    <property type="match status" value="1"/>
</dbReference>
<dbReference type="InterPro" id="IPR036866">
    <property type="entry name" value="RibonucZ/Hydroxyglut_hydro"/>
</dbReference>
<dbReference type="SUPFAM" id="SSF56281">
    <property type="entry name" value="Metallo-hydrolase/oxidoreductase"/>
    <property type="match status" value="1"/>
</dbReference>
<dbReference type="OrthoDB" id="17458at2759"/>
<evidence type="ECO:0000313" key="2">
    <source>
        <dbReference type="Proteomes" id="UP000027265"/>
    </source>
</evidence>
<dbReference type="EMBL" id="KL197769">
    <property type="protein sequence ID" value="KDQ49934.1"/>
    <property type="molecule type" value="Genomic_DNA"/>
</dbReference>
<name>A0A067P5C3_9AGAM</name>
<dbReference type="Gene3D" id="3.60.15.10">
    <property type="entry name" value="Ribonuclease Z/Hydroxyacylglutathione hydrolase-like"/>
    <property type="match status" value="1"/>
</dbReference>
<dbReference type="HOGENOM" id="CLU_047034_0_0_1"/>